<protein>
    <submittedName>
        <fullName evidence="1">Uncharacterized protein</fullName>
    </submittedName>
</protein>
<sequence length="96" mass="10879">MVSRTFYPSFKDERKIKVELSSPCSLFISLSAFRRQHRFLINHLNCRSRRLLTRFRPEETLVFGPSSALDSGVLLISASIQGPHCCVSEGGSVFCR</sequence>
<organism evidence="1 2">
    <name type="scientific">Araneus ventricosus</name>
    <name type="common">Orbweaver spider</name>
    <name type="synonym">Epeira ventricosa</name>
    <dbReference type="NCBI Taxonomy" id="182803"/>
    <lineage>
        <taxon>Eukaryota</taxon>
        <taxon>Metazoa</taxon>
        <taxon>Ecdysozoa</taxon>
        <taxon>Arthropoda</taxon>
        <taxon>Chelicerata</taxon>
        <taxon>Arachnida</taxon>
        <taxon>Araneae</taxon>
        <taxon>Araneomorphae</taxon>
        <taxon>Entelegynae</taxon>
        <taxon>Araneoidea</taxon>
        <taxon>Araneidae</taxon>
        <taxon>Araneus</taxon>
    </lineage>
</organism>
<accession>A0A4Y2PXU0</accession>
<keyword evidence="2" id="KW-1185">Reference proteome</keyword>
<name>A0A4Y2PXU0_ARAVE</name>
<dbReference type="EMBL" id="BGPR01012280">
    <property type="protein sequence ID" value="GBN55400.1"/>
    <property type="molecule type" value="Genomic_DNA"/>
</dbReference>
<dbReference type="AlphaFoldDB" id="A0A4Y2PXU0"/>
<comment type="caution">
    <text evidence="1">The sequence shown here is derived from an EMBL/GenBank/DDBJ whole genome shotgun (WGS) entry which is preliminary data.</text>
</comment>
<proteinExistence type="predicted"/>
<gene>
    <name evidence="1" type="ORF">AVEN_143484_1</name>
</gene>
<evidence type="ECO:0000313" key="2">
    <source>
        <dbReference type="Proteomes" id="UP000499080"/>
    </source>
</evidence>
<reference evidence="1 2" key="1">
    <citation type="journal article" date="2019" name="Sci. Rep.">
        <title>Orb-weaving spider Araneus ventricosus genome elucidates the spidroin gene catalogue.</title>
        <authorList>
            <person name="Kono N."/>
            <person name="Nakamura H."/>
            <person name="Ohtoshi R."/>
            <person name="Moran D.A.P."/>
            <person name="Shinohara A."/>
            <person name="Yoshida Y."/>
            <person name="Fujiwara M."/>
            <person name="Mori M."/>
            <person name="Tomita M."/>
            <person name="Arakawa K."/>
        </authorList>
    </citation>
    <scope>NUCLEOTIDE SEQUENCE [LARGE SCALE GENOMIC DNA]</scope>
</reference>
<dbReference type="Proteomes" id="UP000499080">
    <property type="component" value="Unassembled WGS sequence"/>
</dbReference>
<evidence type="ECO:0000313" key="1">
    <source>
        <dbReference type="EMBL" id="GBN55400.1"/>
    </source>
</evidence>